<feature type="domain" description="Metallo-beta-lactamase" evidence="5">
    <location>
        <begin position="12"/>
        <end position="188"/>
    </location>
</feature>
<dbReference type="SMART" id="SM00849">
    <property type="entry name" value="Lactamase_B"/>
    <property type="match status" value="1"/>
</dbReference>
<dbReference type="PANTHER" id="PTHR46233:SF3">
    <property type="entry name" value="HYDROXYACYLGLUTATHIONE HYDROLASE GLOC"/>
    <property type="match status" value="1"/>
</dbReference>
<gene>
    <name evidence="6" type="ORF">GGQ74_000038</name>
</gene>
<evidence type="ECO:0000313" key="7">
    <source>
        <dbReference type="Proteomes" id="UP000580856"/>
    </source>
</evidence>
<dbReference type="EMBL" id="JAATJA010000001">
    <property type="protein sequence ID" value="NJB66398.1"/>
    <property type="molecule type" value="Genomic_DNA"/>
</dbReference>
<accession>A0A846QDD7</accession>
<evidence type="ECO:0000256" key="2">
    <source>
        <dbReference type="ARBA" id="ARBA00022723"/>
    </source>
</evidence>
<proteinExistence type="predicted"/>
<dbReference type="Proteomes" id="UP000580856">
    <property type="component" value="Unassembled WGS sequence"/>
</dbReference>
<protein>
    <submittedName>
        <fullName evidence="6">Glyoxylase-like metal-dependent hydrolase (Beta-lactamase superfamily II)</fullName>
    </submittedName>
</protein>
<keyword evidence="2" id="KW-0479">Metal-binding</keyword>
<comment type="cofactor">
    <cofactor evidence="1">
        <name>Zn(2+)</name>
        <dbReference type="ChEBI" id="CHEBI:29105"/>
    </cofactor>
</comment>
<dbReference type="SUPFAM" id="SSF56281">
    <property type="entry name" value="Metallo-hydrolase/oxidoreductase"/>
    <property type="match status" value="1"/>
</dbReference>
<dbReference type="AlphaFoldDB" id="A0A846QDD7"/>
<evidence type="ECO:0000313" key="6">
    <source>
        <dbReference type="EMBL" id="NJB66398.1"/>
    </source>
</evidence>
<dbReference type="InterPro" id="IPR051453">
    <property type="entry name" value="MBL_Glyoxalase_II"/>
</dbReference>
<dbReference type="Gene3D" id="3.60.15.10">
    <property type="entry name" value="Ribonuclease Z/Hydroxyacylglutathione hydrolase-like"/>
    <property type="match status" value="1"/>
</dbReference>
<keyword evidence="4" id="KW-0862">Zinc</keyword>
<keyword evidence="3 6" id="KW-0378">Hydrolase</keyword>
<dbReference type="InterPro" id="IPR001279">
    <property type="entry name" value="Metallo-B-lactamas"/>
</dbReference>
<keyword evidence="7" id="KW-1185">Reference proteome</keyword>
<comment type="caution">
    <text evidence="6">The sequence shown here is derived from an EMBL/GenBank/DDBJ whole genome shotgun (WGS) entry which is preliminary data.</text>
</comment>
<evidence type="ECO:0000256" key="3">
    <source>
        <dbReference type="ARBA" id="ARBA00022801"/>
    </source>
</evidence>
<sequence length="204" mass="22136">MKIRKFCLGPYQTNGYLLSEGSKAVFIDPGDDSSAVLDVLKKENLTLTHILVTHIHIDHFYGAAKLARLTGAEILASADDAFLVDMEILGCGDSGYPDLQEDFRYTPIAEGMHEFLGKKCKVVPTPGHTPGGLTFHFTGEGVAFVGDLIFARSIGRTDFTGGNIKALMRSVENEIFTMPGKTVLYPGHGPSTTAGDEKIHNPFF</sequence>
<organism evidence="6 7">
    <name type="scientific">Desulfobaculum xiamenense</name>
    <dbReference type="NCBI Taxonomy" id="995050"/>
    <lineage>
        <taxon>Bacteria</taxon>
        <taxon>Pseudomonadati</taxon>
        <taxon>Thermodesulfobacteriota</taxon>
        <taxon>Desulfovibrionia</taxon>
        <taxon>Desulfovibrionales</taxon>
        <taxon>Desulfovibrionaceae</taxon>
        <taxon>Desulfobaculum</taxon>
    </lineage>
</organism>
<dbReference type="PANTHER" id="PTHR46233">
    <property type="entry name" value="HYDROXYACYLGLUTATHIONE HYDROLASE GLOC"/>
    <property type="match status" value="1"/>
</dbReference>
<dbReference type="Pfam" id="PF00753">
    <property type="entry name" value="Lactamase_B"/>
    <property type="match status" value="1"/>
</dbReference>
<evidence type="ECO:0000259" key="5">
    <source>
        <dbReference type="SMART" id="SM00849"/>
    </source>
</evidence>
<evidence type="ECO:0000256" key="4">
    <source>
        <dbReference type="ARBA" id="ARBA00022833"/>
    </source>
</evidence>
<evidence type="ECO:0000256" key="1">
    <source>
        <dbReference type="ARBA" id="ARBA00001947"/>
    </source>
</evidence>
<reference evidence="6 7" key="1">
    <citation type="submission" date="2020-03" db="EMBL/GenBank/DDBJ databases">
        <title>Genomic Encyclopedia of Type Strains, Phase IV (KMG-IV): sequencing the most valuable type-strain genomes for metagenomic binning, comparative biology and taxonomic classification.</title>
        <authorList>
            <person name="Goeker M."/>
        </authorList>
    </citation>
    <scope>NUCLEOTIDE SEQUENCE [LARGE SCALE GENOMIC DNA]</scope>
    <source>
        <strain evidence="6 7">DSM 24233</strain>
    </source>
</reference>
<dbReference type="GO" id="GO:0016787">
    <property type="term" value="F:hydrolase activity"/>
    <property type="evidence" value="ECO:0007669"/>
    <property type="project" value="UniProtKB-KW"/>
</dbReference>
<dbReference type="InterPro" id="IPR036866">
    <property type="entry name" value="RibonucZ/Hydroxyglut_hydro"/>
</dbReference>
<dbReference type="RefSeq" id="WP_167939537.1">
    <property type="nucleotide sequence ID" value="NZ_JAATJA010000001.1"/>
</dbReference>
<dbReference type="GO" id="GO:0046872">
    <property type="term" value="F:metal ion binding"/>
    <property type="evidence" value="ECO:0007669"/>
    <property type="project" value="UniProtKB-KW"/>
</dbReference>
<name>A0A846QDD7_9BACT</name>